<accession>A0A975T4N3</accession>
<evidence type="ECO:0000256" key="3">
    <source>
        <dbReference type="SAM" id="Phobius"/>
    </source>
</evidence>
<dbReference type="GO" id="GO:0034440">
    <property type="term" value="P:lipid oxidation"/>
    <property type="evidence" value="ECO:0007669"/>
    <property type="project" value="InterPro"/>
</dbReference>
<dbReference type="GO" id="GO:0046872">
    <property type="term" value="F:metal ion binding"/>
    <property type="evidence" value="ECO:0007669"/>
    <property type="project" value="UniProtKB-KW"/>
</dbReference>
<dbReference type="PRINTS" id="PR00087">
    <property type="entry name" value="LIPOXYGENASE"/>
</dbReference>
<sequence>MGKIRRSYFPTFVELKHQGIIRYMSSQYWQAVEKKFQWEDTYSNLPGHVKGVPRGQGFPIKKIFTFLGMTIKGIIGLLIAQLLHLVPYLWQKLIKGEIVFTGTADFGLLTIFAQFNDWNSLDEFNEFFQPWTFFKKPDVAEDWNSDIEFGRQRLTGMNPILIRKCQADDISPSSNFPVTDELVNPFPGQDINLAAAIQANRLYILDFPILNQITTKILEEQLGRYPQSPSCLFYLDDKQQLIPIAIKLQYEPDAEHQAYRQIITHKSPPEDWQAAKVAVASADAAYQGVVSHLLNTHLLIEAFSVSTYRKISPSHILYQLLTPHYFNTLAINNMARNVFLERGGFFDATGALGYYGSRELLNRGYNGYEKVVPKLEFYKLALPYDLKNRDVLDLPNYYYRDDALLMWNAIKDYVTEVLQTRYQTDADVVSDREAQAWKEELMTNGNIYGLLPPERDNQLNSIQALIDIVTNVIFIATAQHAAVNFGQYDYAGWVPNNPFALYQSFSDLFTTNSAKIPLTKRLPNRLETIKQMVLVKVLTMTPPHSSQSLLTLDNPFSDTSAKQVFEKFQQRLQEIETQISQRNSSLSKPYIYLLPSRIPQSIAI</sequence>
<dbReference type="Pfam" id="PF00305">
    <property type="entry name" value="Lipoxygenase"/>
    <property type="match status" value="1"/>
</dbReference>
<dbReference type="InterPro" id="IPR013819">
    <property type="entry name" value="LipOase_C"/>
</dbReference>
<feature type="domain" description="Lipoxygenase" evidence="4">
    <location>
        <begin position="107"/>
        <end position="604"/>
    </location>
</feature>
<dbReference type="Proteomes" id="UP000683511">
    <property type="component" value="Chromosome"/>
</dbReference>
<evidence type="ECO:0000259" key="4">
    <source>
        <dbReference type="PROSITE" id="PS51393"/>
    </source>
</evidence>
<dbReference type="SUPFAM" id="SSF48484">
    <property type="entry name" value="Lipoxigenase"/>
    <property type="match status" value="1"/>
</dbReference>
<keyword evidence="3" id="KW-0812">Transmembrane</keyword>
<dbReference type="GO" id="GO:0016702">
    <property type="term" value="F:oxidoreductase activity, acting on single donors with incorporation of molecular oxygen, incorporation of two atoms of oxygen"/>
    <property type="evidence" value="ECO:0007669"/>
    <property type="project" value="InterPro"/>
</dbReference>
<dbReference type="AlphaFoldDB" id="A0A975T4N3"/>
<proteinExistence type="predicted"/>
<evidence type="ECO:0000256" key="1">
    <source>
        <dbReference type="ARBA" id="ARBA00022723"/>
    </source>
</evidence>
<dbReference type="Gene3D" id="3.10.450.60">
    <property type="match status" value="1"/>
</dbReference>
<reference evidence="5" key="1">
    <citation type="submission" date="2017-04" db="EMBL/GenBank/DDBJ databases">
        <title>Genome deletions in a multicellular cyanobacterial endosymbiont for morphological adaptation in marine diatoms.</title>
        <authorList>
            <person name="Wang Y."/>
            <person name="Gao H."/>
            <person name="Li R."/>
            <person name="Xu X."/>
        </authorList>
    </citation>
    <scope>NUCLEOTIDE SEQUENCE</scope>
    <source>
        <strain evidence="5">FACHB 800</strain>
    </source>
</reference>
<dbReference type="RefSeq" id="WP_190601211.1">
    <property type="nucleotide sequence ID" value="NZ_CP021056.1"/>
</dbReference>
<keyword evidence="6" id="KW-1185">Reference proteome</keyword>
<evidence type="ECO:0000256" key="2">
    <source>
        <dbReference type="ARBA" id="ARBA00023002"/>
    </source>
</evidence>
<dbReference type="PANTHER" id="PTHR11771">
    <property type="entry name" value="LIPOXYGENASE"/>
    <property type="match status" value="1"/>
</dbReference>
<evidence type="ECO:0000313" key="5">
    <source>
        <dbReference type="EMBL" id="QXE22072.1"/>
    </source>
</evidence>
<name>A0A975T4N3_9NOST</name>
<dbReference type="InterPro" id="IPR036226">
    <property type="entry name" value="LipOase_C_sf"/>
</dbReference>
<keyword evidence="3" id="KW-1133">Transmembrane helix</keyword>
<organism evidence="5 6">
    <name type="scientific">Richelia sinica FACHB-800</name>
    <dbReference type="NCBI Taxonomy" id="1357546"/>
    <lineage>
        <taxon>Bacteria</taxon>
        <taxon>Bacillati</taxon>
        <taxon>Cyanobacteriota</taxon>
        <taxon>Cyanophyceae</taxon>
        <taxon>Nostocales</taxon>
        <taxon>Nostocaceae</taxon>
        <taxon>Richelia</taxon>
    </lineage>
</organism>
<dbReference type="KEGG" id="rsin:B6N60_00752"/>
<keyword evidence="1" id="KW-0479">Metal-binding</keyword>
<dbReference type="InterPro" id="IPR000907">
    <property type="entry name" value="LipOase"/>
</dbReference>
<dbReference type="EMBL" id="CP021056">
    <property type="protein sequence ID" value="QXE22072.1"/>
    <property type="molecule type" value="Genomic_DNA"/>
</dbReference>
<keyword evidence="3" id="KW-0472">Membrane</keyword>
<dbReference type="PROSITE" id="PS51393">
    <property type="entry name" value="LIPOXYGENASE_3"/>
    <property type="match status" value="1"/>
</dbReference>
<keyword evidence="2" id="KW-0560">Oxidoreductase</keyword>
<gene>
    <name evidence="5" type="ORF">B6N60_00752</name>
</gene>
<evidence type="ECO:0000313" key="6">
    <source>
        <dbReference type="Proteomes" id="UP000683511"/>
    </source>
</evidence>
<feature type="transmembrane region" description="Helical" evidence="3">
    <location>
        <begin position="63"/>
        <end position="90"/>
    </location>
</feature>
<protein>
    <submittedName>
        <fullName evidence="5">Lipoxygenase</fullName>
    </submittedName>
</protein>
<dbReference type="Gene3D" id="1.20.245.10">
    <property type="entry name" value="Lipoxygenase-1, Domain 5"/>
    <property type="match status" value="1"/>
</dbReference>